<evidence type="ECO:0000313" key="3">
    <source>
        <dbReference type="Proteomes" id="UP000192656"/>
    </source>
</evidence>
<dbReference type="SUPFAM" id="SSF81301">
    <property type="entry name" value="Nucleotidyltransferase"/>
    <property type="match status" value="1"/>
</dbReference>
<dbReference type="InterPro" id="IPR043519">
    <property type="entry name" value="NT_sf"/>
</dbReference>
<accession>A0A1W1ZX77</accession>
<dbReference type="EMBL" id="FWXR01000003">
    <property type="protein sequence ID" value="SMC52842.1"/>
    <property type="molecule type" value="Genomic_DNA"/>
</dbReference>
<dbReference type="STRING" id="937218.SAMN06297251_103181"/>
<dbReference type="Gene3D" id="3.30.460.10">
    <property type="entry name" value="Beta Polymerase, domain 2"/>
    <property type="match status" value="1"/>
</dbReference>
<feature type="domain" description="Polymerase nucleotidyl transferase" evidence="1">
    <location>
        <begin position="42"/>
        <end position="84"/>
    </location>
</feature>
<keyword evidence="3" id="KW-1185">Reference proteome</keyword>
<sequence>MGCLFGELHRAMDRATPNLEERKALEANRRRAAADSVMDALERYAKAHGGRFHVVGSAVTGQMRYDSDLDVLVEFPPNHEHDAFTFVEDLCIEHRLPLDALAFRTMSARFLARNADRMVTFG</sequence>
<proteinExistence type="predicted"/>
<keyword evidence="2" id="KW-0808">Transferase</keyword>
<organism evidence="2 3">
    <name type="scientific">Fulvimarina manganoxydans</name>
    <dbReference type="NCBI Taxonomy" id="937218"/>
    <lineage>
        <taxon>Bacteria</taxon>
        <taxon>Pseudomonadati</taxon>
        <taxon>Pseudomonadota</taxon>
        <taxon>Alphaproteobacteria</taxon>
        <taxon>Hyphomicrobiales</taxon>
        <taxon>Aurantimonadaceae</taxon>
        <taxon>Fulvimarina</taxon>
    </lineage>
</organism>
<dbReference type="CDD" id="cd05403">
    <property type="entry name" value="NT_KNTase_like"/>
    <property type="match status" value="1"/>
</dbReference>
<reference evidence="2 3" key="1">
    <citation type="submission" date="2017-04" db="EMBL/GenBank/DDBJ databases">
        <authorList>
            <person name="Afonso C.L."/>
            <person name="Miller P.J."/>
            <person name="Scott M.A."/>
            <person name="Spackman E."/>
            <person name="Goraichik I."/>
            <person name="Dimitrov K.M."/>
            <person name="Suarez D.L."/>
            <person name="Swayne D.E."/>
        </authorList>
    </citation>
    <scope>NUCLEOTIDE SEQUENCE [LARGE SCALE GENOMIC DNA]</scope>
    <source>
        <strain evidence="2 3">CGMCC 1.10972</strain>
    </source>
</reference>
<name>A0A1W1ZX77_9HYPH</name>
<dbReference type="InterPro" id="IPR002934">
    <property type="entry name" value="Polymerase_NTP_transf_dom"/>
</dbReference>
<dbReference type="Proteomes" id="UP000192656">
    <property type="component" value="Unassembled WGS sequence"/>
</dbReference>
<evidence type="ECO:0000313" key="2">
    <source>
        <dbReference type="EMBL" id="SMC52842.1"/>
    </source>
</evidence>
<gene>
    <name evidence="2" type="ORF">SAMN06297251_103181</name>
</gene>
<dbReference type="GO" id="GO:0016779">
    <property type="term" value="F:nucleotidyltransferase activity"/>
    <property type="evidence" value="ECO:0007669"/>
    <property type="project" value="InterPro"/>
</dbReference>
<dbReference type="Pfam" id="PF01909">
    <property type="entry name" value="NTP_transf_2"/>
    <property type="match status" value="1"/>
</dbReference>
<dbReference type="AlphaFoldDB" id="A0A1W1ZX77"/>
<evidence type="ECO:0000259" key="1">
    <source>
        <dbReference type="Pfam" id="PF01909"/>
    </source>
</evidence>
<protein>
    <submittedName>
        <fullName evidence="2">Nucleotidyltransferase domain-containing protein</fullName>
    </submittedName>
</protein>